<evidence type="ECO:0000256" key="2">
    <source>
        <dbReference type="ARBA" id="ARBA00005907"/>
    </source>
</evidence>
<dbReference type="OrthoDB" id="1652964at2759"/>
<feature type="region of interest" description="Disordered" evidence="4">
    <location>
        <begin position="754"/>
        <end position="814"/>
    </location>
</feature>
<dbReference type="GO" id="GO:0005654">
    <property type="term" value="C:nucleoplasm"/>
    <property type="evidence" value="ECO:0007669"/>
    <property type="project" value="TreeGrafter"/>
</dbReference>
<feature type="compositionally biased region" description="Acidic residues" evidence="4">
    <location>
        <begin position="156"/>
        <end position="171"/>
    </location>
</feature>
<dbReference type="PANTHER" id="PTHR12687">
    <property type="entry name" value="NUCLEOLAR COMPLEX 2 AND RAD4-RELATED"/>
    <property type="match status" value="1"/>
</dbReference>
<gene>
    <name evidence="5" type="ORF">PSALAMII_LOCUS10347</name>
</gene>
<feature type="compositionally biased region" description="Basic and acidic residues" evidence="4">
    <location>
        <begin position="79"/>
        <end position="104"/>
    </location>
</feature>
<dbReference type="InterPro" id="IPR005343">
    <property type="entry name" value="Noc2"/>
</dbReference>
<feature type="region of interest" description="Disordered" evidence="4">
    <location>
        <begin position="214"/>
        <end position="246"/>
    </location>
</feature>
<comment type="similarity">
    <text evidence="2">Belongs to the NOC2 family.</text>
</comment>
<feature type="compositionally biased region" description="Basic residues" evidence="4">
    <location>
        <begin position="66"/>
        <end position="78"/>
    </location>
</feature>
<feature type="compositionally biased region" description="Acidic residues" evidence="4">
    <location>
        <begin position="214"/>
        <end position="225"/>
    </location>
</feature>
<feature type="region of interest" description="Disordered" evidence="4">
    <location>
        <begin position="46"/>
        <end position="183"/>
    </location>
</feature>
<dbReference type="GO" id="GO:0030690">
    <property type="term" value="C:Noc1p-Noc2p complex"/>
    <property type="evidence" value="ECO:0007669"/>
    <property type="project" value="TreeGrafter"/>
</dbReference>
<dbReference type="AlphaFoldDB" id="A0A9W4K2U4"/>
<evidence type="ECO:0000313" key="6">
    <source>
        <dbReference type="Proteomes" id="UP001152592"/>
    </source>
</evidence>
<feature type="compositionally biased region" description="Basic and acidic residues" evidence="4">
    <location>
        <begin position="55"/>
        <end position="65"/>
    </location>
</feature>
<keyword evidence="3" id="KW-0539">Nucleus</keyword>
<evidence type="ECO:0008006" key="7">
    <source>
        <dbReference type="Google" id="ProtNLM"/>
    </source>
</evidence>
<reference evidence="5" key="1">
    <citation type="submission" date="2021-07" db="EMBL/GenBank/DDBJ databases">
        <authorList>
            <person name="Branca A.L. A."/>
        </authorList>
    </citation>
    <scope>NUCLEOTIDE SEQUENCE</scope>
</reference>
<name>A0A9W4K2U4_9EURO</name>
<evidence type="ECO:0000256" key="4">
    <source>
        <dbReference type="SAM" id="MobiDB-lite"/>
    </source>
</evidence>
<sequence length="814" mass="92454">MSQGGRRSGRRTRRFSPRFFFFCNRVRPSYTADSFLHQLFTMAGAKKSTKKFEKKHLGDVLDRRRANQKVKQRHHLNDKRKEKNAAKQQAEGEKEEKSPEELKKQNAFAEMNVDDFFAGGFEIPEETTKGKKASKKDTTPKIGKRKRSEDKTQEGETSDAEGDDDASDVDAYDEHKDQLESLKQKDPEFYKYLKENDAELLDFGEQGDLSEVDALSESEAPEDDEPAKKKKKKSKKAEEQEEETAADDTLTIAMVKKWQKLMEEQNSIRAMRQVVLAFRAAAYVNDPDAPDQKYTISDKNVYHQVLVTALTYVPKVLAHHLPVKESASGKIRVSLDSKKFKTLTPLIKSHTSSVHQLLINLTDASTLKMTLASIEPMLPYLLQFRKVLKTLVKIVVGIWADVATADATRITGFLLLRRLMVLGDAGIKETVLKATYEGVVKGSRNITVHTLAGVNLMKNSAAEIWGIDQNVAYTAGFSFIRQLAMHLRKSITNTTKDSYKTIYNWQYVHSLDFWSRVLSQHCDGLVEAQAGKESALRPLIYPVVQITLGAMRLIPTATYFPLRFQLTRSLLRISRATGTYIPLSSSLLEVLTSAEMRKHPKSSTLRPLDFNTSIRAPKSYMRSRTYQDGVGEQVAELLSEFFVLWSKHIAFPELSVPVVVSLKRWLKQVSARSGGNKNAKINQMILLLVQKVEANARWIEERRLNVSYAPRHRSEVESFLKDVDWETTPVGAFVKTQRKLREERAAVLEEGRIEEEKRRAEAKKNGVEDEGKGGGEFGGDESSSGEEEMESEDEIEEEEEDEEEDEDEDEMEME</sequence>
<dbReference type="Pfam" id="PF03715">
    <property type="entry name" value="Noc2"/>
    <property type="match status" value="1"/>
</dbReference>
<dbReference type="GO" id="GO:0005730">
    <property type="term" value="C:nucleolus"/>
    <property type="evidence" value="ECO:0007669"/>
    <property type="project" value="TreeGrafter"/>
</dbReference>
<dbReference type="PANTHER" id="PTHR12687:SF4">
    <property type="entry name" value="NUCLEOLAR COMPLEX PROTEIN 2 HOMOLOG"/>
    <property type="match status" value="1"/>
</dbReference>
<accession>A0A9W4K2U4</accession>
<feature type="compositionally biased region" description="Acidic residues" evidence="4">
    <location>
        <begin position="783"/>
        <end position="814"/>
    </location>
</feature>
<dbReference type="GO" id="GO:0042273">
    <property type="term" value="P:ribosomal large subunit biogenesis"/>
    <property type="evidence" value="ECO:0007669"/>
    <property type="project" value="TreeGrafter"/>
</dbReference>
<dbReference type="GO" id="GO:0030691">
    <property type="term" value="C:Noc2p-Noc3p complex"/>
    <property type="evidence" value="ECO:0007669"/>
    <property type="project" value="TreeGrafter"/>
</dbReference>
<comment type="caution">
    <text evidence="5">The sequence shown here is derived from an EMBL/GenBank/DDBJ whole genome shotgun (WGS) entry which is preliminary data.</text>
</comment>
<evidence type="ECO:0000313" key="5">
    <source>
        <dbReference type="EMBL" id="CAG8426586.1"/>
    </source>
</evidence>
<protein>
    <recommendedName>
        <fullName evidence="7">Ribosome assembly protein Noc2</fullName>
    </recommendedName>
</protein>
<dbReference type="EMBL" id="CAJVPD010000293">
    <property type="protein sequence ID" value="CAG8426586.1"/>
    <property type="molecule type" value="Genomic_DNA"/>
</dbReference>
<proteinExistence type="inferred from homology"/>
<feature type="compositionally biased region" description="Basic and acidic residues" evidence="4">
    <location>
        <begin position="172"/>
        <end position="183"/>
    </location>
</feature>
<evidence type="ECO:0000256" key="1">
    <source>
        <dbReference type="ARBA" id="ARBA00004123"/>
    </source>
</evidence>
<comment type="subcellular location">
    <subcellularLocation>
        <location evidence="1">Nucleus</location>
    </subcellularLocation>
</comment>
<evidence type="ECO:0000256" key="3">
    <source>
        <dbReference type="ARBA" id="ARBA00023242"/>
    </source>
</evidence>
<dbReference type="Proteomes" id="UP001152592">
    <property type="component" value="Unassembled WGS sequence"/>
</dbReference>
<organism evidence="5 6">
    <name type="scientific">Penicillium salamii</name>
    <dbReference type="NCBI Taxonomy" id="1612424"/>
    <lineage>
        <taxon>Eukaryota</taxon>
        <taxon>Fungi</taxon>
        <taxon>Dikarya</taxon>
        <taxon>Ascomycota</taxon>
        <taxon>Pezizomycotina</taxon>
        <taxon>Eurotiomycetes</taxon>
        <taxon>Eurotiomycetidae</taxon>
        <taxon>Eurotiales</taxon>
        <taxon>Aspergillaceae</taxon>
        <taxon>Penicillium</taxon>
    </lineage>
</organism>
<feature type="compositionally biased region" description="Basic and acidic residues" evidence="4">
    <location>
        <begin position="754"/>
        <end position="773"/>
    </location>
</feature>